<dbReference type="EMBL" id="BTRK01000006">
    <property type="protein sequence ID" value="GMR59176.1"/>
    <property type="molecule type" value="Genomic_DNA"/>
</dbReference>
<dbReference type="PANTHER" id="PTHR28670">
    <property type="entry name" value="UV-STIMULATED SCAFFOLD PROTEIN A"/>
    <property type="match status" value="1"/>
</dbReference>
<dbReference type="GO" id="GO:0005694">
    <property type="term" value="C:chromosome"/>
    <property type="evidence" value="ECO:0007669"/>
    <property type="project" value="TreeGrafter"/>
</dbReference>
<dbReference type="GO" id="GO:0009411">
    <property type="term" value="P:response to UV"/>
    <property type="evidence" value="ECO:0007669"/>
    <property type="project" value="InterPro"/>
</dbReference>
<name>A0AAN5IE28_9BILA</name>
<evidence type="ECO:0000313" key="2">
    <source>
        <dbReference type="EMBL" id="GMR59176.1"/>
    </source>
</evidence>
<gene>
    <name evidence="2" type="ORF">PMAYCL1PPCAC_29371</name>
</gene>
<dbReference type="Pfam" id="PF09740">
    <property type="entry name" value="DUF2043"/>
    <property type="match status" value="1"/>
</dbReference>
<evidence type="ECO:0000259" key="1">
    <source>
        <dbReference type="Pfam" id="PF09740"/>
    </source>
</evidence>
<organism evidence="2 3">
    <name type="scientific">Pristionchus mayeri</name>
    <dbReference type="NCBI Taxonomy" id="1317129"/>
    <lineage>
        <taxon>Eukaryota</taxon>
        <taxon>Metazoa</taxon>
        <taxon>Ecdysozoa</taxon>
        <taxon>Nematoda</taxon>
        <taxon>Chromadorea</taxon>
        <taxon>Rhabditida</taxon>
        <taxon>Rhabditina</taxon>
        <taxon>Diplogasteromorpha</taxon>
        <taxon>Diplogasteroidea</taxon>
        <taxon>Neodiplogasteridae</taxon>
        <taxon>Pristionchus</taxon>
    </lineage>
</organism>
<dbReference type="AlphaFoldDB" id="A0AAN5IE28"/>
<proteinExistence type="predicted"/>
<dbReference type="InterPro" id="IPR018610">
    <property type="entry name" value="UVSSA"/>
</dbReference>
<keyword evidence="3" id="KW-1185">Reference proteome</keyword>
<dbReference type="PANTHER" id="PTHR28670:SF1">
    <property type="entry name" value="UV-STIMULATED SCAFFOLD PROTEIN A"/>
    <property type="match status" value="1"/>
</dbReference>
<dbReference type="InterPro" id="IPR049431">
    <property type="entry name" value="UVSSA_C"/>
</dbReference>
<evidence type="ECO:0000313" key="3">
    <source>
        <dbReference type="Proteomes" id="UP001328107"/>
    </source>
</evidence>
<dbReference type="GO" id="GO:0006283">
    <property type="term" value="P:transcription-coupled nucleotide-excision repair"/>
    <property type="evidence" value="ECO:0007669"/>
    <property type="project" value="TreeGrafter"/>
</dbReference>
<protein>
    <recommendedName>
        <fullName evidence="1">UV-stimulated scaffold protein A C-terminal domain-containing protein</fullName>
    </recommendedName>
</protein>
<dbReference type="GO" id="GO:0000993">
    <property type="term" value="F:RNA polymerase II complex binding"/>
    <property type="evidence" value="ECO:0007669"/>
    <property type="project" value="TreeGrafter"/>
</dbReference>
<reference evidence="3" key="1">
    <citation type="submission" date="2022-10" db="EMBL/GenBank/DDBJ databases">
        <title>Genome assembly of Pristionchus species.</title>
        <authorList>
            <person name="Yoshida K."/>
            <person name="Sommer R.J."/>
        </authorList>
    </citation>
    <scope>NUCLEOTIDE SEQUENCE [LARGE SCALE GENOMIC DNA]</scope>
    <source>
        <strain evidence="3">RS5460</strain>
    </source>
</reference>
<dbReference type="Proteomes" id="UP001328107">
    <property type="component" value="Unassembled WGS sequence"/>
</dbReference>
<comment type="caution">
    <text evidence="2">The sequence shown here is derived from an EMBL/GenBank/DDBJ whole genome shotgun (WGS) entry which is preliminary data.</text>
</comment>
<accession>A0AAN5IE28</accession>
<sequence>MDKLTELNLRLQWIIHRMERMKTSSLKCPMEEMVENMKKINQAQLPVHPSRESRFGLDLKYWGQEKQMAEFPVNNADCHRFWRPPDESEERNGRTDIYESRVFTYIGVEQRGEKKCGARLKNGDLCPRMDVIKCPIPRKNYRSGS</sequence>
<feature type="domain" description="UV-stimulated scaffold protein A C-terminal" evidence="1">
    <location>
        <begin position="54"/>
        <end position="136"/>
    </location>
</feature>